<organism evidence="1">
    <name type="scientific">uncultured Caudovirales phage</name>
    <dbReference type="NCBI Taxonomy" id="2100421"/>
    <lineage>
        <taxon>Viruses</taxon>
        <taxon>Duplodnaviria</taxon>
        <taxon>Heunggongvirae</taxon>
        <taxon>Uroviricota</taxon>
        <taxon>Caudoviricetes</taxon>
        <taxon>Peduoviridae</taxon>
        <taxon>Maltschvirus</taxon>
        <taxon>Maltschvirus maltsch</taxon>
    </lineage>
</organism>
<name>A0A6J5L1Z5_9CAUD</name>
<dbReference type="EMBL" id="LR796213">
    <property type="protein sequence ID" value="CAB4127652.1"/>
    <property type="molecule type" value="Genomic_DNA"/>
</dbReference>
<gene>
    <name evidence="1" type="ORF">UFOVP95_57</name>
</gene>
<evidence type="ECO:0000313" key="1">
    <source>
        <dbReference type="EMBL" id="CAB4127652.1"/>
    </source>
</evidence>
<proteinExistence type="predicted"/>
<sequence length="181" mass="20526">MASLEDLTPEARDELAALARELADNPATREGFLRLTKTARPNMPIGEIDLKDDMSSRFDVAQSRMEQLEGKLRERDALEELERRRNKLVRGKGVKEEDIAEIEKLMLEKGITSHESAADYYNWMRQAATPTPQKMFSRNVIDDAAQSTLKRFMGGNHVRAAREVAAEAFNEIRKSPRPIGL</sequence>
<reference evidence="1" key="1">
    <citation type="submission" date="2020-04" db="EMBL/GenBank/DDBJ databases">
        <authorList>
            <person name="Chiriac C."/>
            <person name="Salcher M."/>
            <person name="Ghai R."/>
            <person name="Kavagutti S V."/>
        </authorList>
    </citation>
    <scope>NUCLEOTIDE SEQUENCE</scope>
</reference>
<protein>
    <submittedName>
        <fullName evidence="1">Uncharacterized protein</fullName>
    </submittedName>
</protein>
<accession>A0A6J5L1Z5</accession>